<name>A0A1E5HAW5_9ENTE</name>
<dbReference type="InterPro" id="IPR017946">
    <property type="entry name" value="PLC-like_Pdiesterase_TIM-brl"/>
</dbReference>
<dbReference type="PANTHER" id="PTHR46211">
    <property type="entry name" value="GLYCEROPHOSPHORYL DIESTER PHOSPHODIESTERASE"/>
    <property type="match status" value="1"/>
</dbReference>
<dbReference type="PANTHER" id="PTHR46211:SF1">
    <property type="entry name" value="GLYCEROPHOSPHODIESTER PHOSPHODIESTERASE, CYTOPLASMIC"/>
    <property type="match status" value="1"/>
</dbReference>
<dbReference type="AlphaFoldDB" id="A0A1E5HAW5"/>
<gene>
    <name evidence="2" type="ORF">BCR24_04475</name>
</gene>
<accession>A0A1E5HAW5</accession>
<comment type="caution">
    <text evidence="2">The sequence shown here is derived from an EMBL/GenBank/DDBJ whole genome shotgun (WGS) entry which is preliminary data.</text>
</comment>
<dbReference type="RefSeq" id="WP_069640525.1">
    <property type="nucleotide sequence ID" value="NZ_JAFBEZ010000007.1"/>
</dbReference>
<dbReference type="GO" id="GO:0006629">
    <property type="term" value="P:lipid metabolic process"/>
    <property type="evidence" value="ECO:0007669"/>
    <property type="project" value="InterPro"/>
</dbReference>
<dbReference type="Pfam" id="PF03009">
    <property type="entry name" value="GDPD"/>
    <property type="match status" value="1"/>
</dbReference>
<dbReference type="GO" id="GO:0008081">
    <property type="term" value="F:phosphoric diester hydrolase activity"/>
    <property type="evidence" value="ECO:0007669"/>
    <property type="project" value="InterPro"/>
</dbReference>
<dbReference type="Proteomes" id="UP000094469">
    <property type="component" value="Unassembled WGS sequence"/>
</dbReference>
<evidence type="ECO:0000259" key="1">
    <source>
        <dbReference type="PROSITE" id="PS51704"/>
    </source>
</evidence>
<sequence>MTKVIAHRGSKGTHPENTLAAFKEAIRVGSDGIELDVQLSKDGQLIIIHDETLDRTTNGHGAVGALTLAELKQLDAGSWFTKNPIFQEIPTLEEVLMLLKEENFSGLLNIEIKTDQVHYEGIESKLVQLLQSQPWTFDYMYSSFYFKSLEKVWEIEKNQKIASVFRLSEKDEQRALQTAFIAGIHPKIDWVLEHIEDLADFPKAIRPWTVNEEEKMALCFAYHLAGIHTDFPELAMQVRESMQKKG</sequence>
<dbReference type="PROSITE" id="PS51704">
    <property type="entry name" value="GP_PDE"/>
    <property type="match status" value="1"/>
</dbReference>
<organism evidence="2 3">
    <name type="scientific">Enterococcus ureilyticus</name>
    <dbReference type="NCBI Taxonomy" id="1131292"/>
    <lineage>
        <taxon>Bacteria</taxon>
        <taxon>Bacillati</taxon>
        <taxon>Bacillota</taxon>
        <taxon>Bacilli</taxon>
        <taxon>Lactobacillales</taxon>
        <taxon>Enterococcaceae</taxon>
        <taxon>Enterococcus</taxon>
    </lineage>
</organism>
<reference evidence="3" key="1">
    <citation type="submission" date="2016-09" db="EMBL/GenBank/DDBJ databases">
        <authorList>
            <person name="Gulvik C.A."/>
        </authorList>
    </citation>
    <scope>NUCLEOTIDE SEQUENCE [LARGE SCALE GENOMIC DNA]</scope>
    <source>
        <strain evidence="3">LMG 26676</strain>
    </source>
</reference>
<dbReference type="OrthoDB" id="384721at2"/>
<evidence type="ECO:0000313" key="3">
    <source>
        <dbReference type="Proteomes" id="UP000094469"/>
    </source>
</evidence>
<proteinExistence type="predicted"/>
<protein>
    <submittedName>
        <fullName evidence="2">Glycerophosphodiester phosphodiesterase</fullName>
    </submittedName>
</protein>
<dbReference type="SUPFAM" id="SSF51695">
    <property type="entry name" value="PLC-like phosphodiesterases"/>
    <property type="match status" value="1"/>
</dbReference>
<dbReference type="InterPro" id="IPR030395">
    <property type="entry name" value="GP_PDE_dom"/>
</dbReference>
<evidence type="ECO:0000313" key="2">
    <source>
        <dbReference type="EMBL" id="OEG21965.1"/>
    </source>
</evidence>
<dbReference type="Gene3D" id="3.20.20.190">
    <property type="entry name" value="Phosphatidylinositol (PI) phosphodiesterase"/>
    <property type="match status" value="1"/>
</dbReference>
<dbReference type="CDD" id="cd08563">
    <property type="entry name" value="GDPD_TtGDE_like"/>
    <property type="match status" value="1"/>
</dbReference>
<dbReference type="EMBL" id="MIKC01000034">
    <property type="protein sequence ID" value="OEG21965.1"/>
    <property type="molecule type" value="Genomic_DNA"/>
</dbReference>
<dbReference type="STRING" id="1131292.BCR24_04475"/>
<keyword evidence="3" id="KW-1185">Reference proteome</keyword>
<feature type="domain" description="GP-PDE" evidence="1">
    <location>
        <begin position="2"/>
        <end position="239"/>
    </location>
</feature>